<organism evidence="1 2">
    <name type="scientific">Acaulospora colombiana</name>
    <dbReference type="NCBI Taxonomy" id="27376"/>
    <lineage>
        <taxon>Eukaryota</taxon>
        <taxon>Fungi</taxon>
        <taxon>Fungi incertae sedis</taxon>
        <taxon>Mucoromycota</taxon>
        <taxon>Glomeromycotina</taxon>
        <taxon>Glomeromycetes</taxon>
        <taxon>Diversisporales</taxon>
        <taxon>Acaulosporaceae</taxon>
        <taxon>Acaulospora</taxon>
    </lineage>
</organism>
<comment type="caution">
    <text evidence="1">The sequence shown here is derived from an EMBL/GenBank/DDBJ whole genome shotgun (WGS) entry which is preliminary data.</text>
</comment>
<gene>
    <name evidence="1" type="ORF">ACOLOM_LOCUS4555</name>
</gene>
<accession>A0ACA9LSI0</accession>
<dbReference type="Proteomes" id="UP000789525">
    <property type="component" value="Unassembled WGS sequence"/>
</dbReference>
<reference evidence="1" key="1">
    <citation type="submission" date="2021-06" db="EMBL/GenBank/DDBJ databases">
        <authorList>
            <person name="Kallberg Y."/>
            <person name="Tangrot J."/>
            <person name="Rosling A."/>
        </authorList>
    </citation>
    <scope>NUCLEOTIDE SEQUENCE</scope>
    <source>
        <strain evidence="1">CL356</strain>
    </source>
</reference>
<dbReference type="EMBL" id="CAJVPT010007635">
    <property type="protein sequence ID" value="CAG8543327.1"/>
    <property type="molecule type" value="Genomic_DNA"/>
</dbReference>
<protein>
    <submittedName>
        <fullName evidence="1">4304_t:CDS:1</fullName>
    </submittedName>
</protein>
<name>A0ACA9LSI0_9GLOM</name>
<evidence type="ECO:0000313" key="2">
    <source>
        <dbReference type="Proteomes" id="UP000789525"/>
    </source>
</evidence>
<evidence type="ECO:0000313" key="1">
    <source>
        <dbReference type="EMBL" id="CAG8543327.1"/>
    </source>
</evidence>
<keyword evidence="2" id="KW-1185">Reference proteome</keyword>
<proteinExistence type="predicted"/>
<sequence length="342" mass="40070">MLPGWDDVTDESHIDIERVSGAFTNSVFFVTKKPRCTKTKPQKVILRIYGNGIDQLVEREKELVWLRMLSTVKIGPQLLGTFKNGRIEEYYESTTLTKDDIRMAPISRHIASRMFQFHNIVKIFPPRDDANPEVWVNIDRWYPLACKIFRSSENKEALDLLNLLRDEIPRLKVMLSKIDSPIVFAHNDTQYGNILRLADGSNQLVVVDFEYAGYNYRGFDIGNHFCEWAYDYSGPDPHVLHRDWYPNEEEQLNFLEAYLETQDQESGSTKFSSKDQSLLQKMLVECNAFALASHMMWGIWGLVQSFQSEIEFDYLSYGIQRLNAFNDLKEEHYRQIKHHYDD</sequence>